<keyword evidence="3" id="KW-0238">DNA-binding</keyword>
<dbReference type="GO" id="GO:0003677">
    <property type="term" value="F:DNA binding"/>
    <property type="evidence" value="ECO:0007669"/>
    <property type="project" value="UniProtKB-KW"/>
</dbReference>
<dbReference type="SUPFAM" id="SSF54171">
    <property type="entry name" value="DNA-binding domain"/>
    <property type="match status" value="1"/>
</dbReference>
<evidence type="ECO:0000313" key="8">
    <source>
        <dbReference type="Proteomes" id="UP000001514"/>
    </source>
</evidence>
<dbReference type="PANTHER" id="PTHR31677:SF243">
    <property type="entry name" value="AP2_ERF DOMAIN-CONTAINING PROTEIN"/>
    <property type="match status" value="1"/>
</dbReference>
<dbReference type="PRINTS" id="PR00367">
    <property type="entry name" value="ETHRSPELEMNT"/>
</dbReference>
<reference evidence="7 8" key="1">
    <citation type="journal article" date="2011" name="Science">
        <title>The Selaginella genome identifies genetic changes associated with the evolution of vascular plants.</title>
        <authorList>
            <person name="Banks J.A."/>
            <person name="Nishiyama T."/>
            <person name="Hasebe M."/>
            <person name="Bowman J.L."/>
            <person name="Gribskov M."/>
            <person name="dePamphilis C."/>
            <person name="Albert V.A."/>
            <person name="Aono N."/>
            <person name="Aoyama T."/>
            <person name="Ambrose B.A."/>
            <person name="Ashton N.W."/>
            <person name="Axtell M.J."/>
            <person name="Barker E."/>
            <person name="Barker M.S."/>
            <person name="Bennetzen J.L."/>
            <person name="Bonawitz N.D."/>
            <person name="Chapple C."/>
            <person name="Cheng C."/>
            <person name="Correa L.G."/>
            <person name="Dacre M."/>
            <person name="DeBarry J."/>
            <person name="Dreyer I."/>
            <person name="Elias M."/>
            <person name="Engstrom E.M."/>
            <person name="Estelle M."/>
            <person name="Feng L."/>
            <person name="Finet C."/>
            <person name="Floyd S.K."/>
            <person name="Frommer W.B."/>
            <person name="Fujita T."/>
            <person name="Gramzow L."/>
            <person name="Gutensohn M."/>
            <person name="Harholt J."/>
            <person name="Hattori M."/>
            <person name="Heyl A."/>
            <person name="Hirai T."/>
            <person name="Hiwatashi Y."/>
            <person name="Ishikawa M."/>
            <person name="Iwata M."/>
            <person name="Karol K.G."/>
            <person name="Koehler B."/>
            <person name="Kolukisaoglu U."/>
            <person name="Kubo M."/>
            <person name="Kurata T."/>
            <person name="Lalonde S."/>
            <person name="Li K."/>
            <person name="Li Y."/>
            <person name="Litt A."/>
            <person name="Lyons E."/>
            <person name="Manning G."/>
            <person name="Maruyama T."/>
            <person name="Michael T.P."/>
            <person name="Mikami K."/>
            <person name="Miyazaki S."/>
            <person name="Morinaga S."/>
            <person name="Murata T."/>
            <person name="Mueller-Roeber B."/>
            <person name="Nelson D.R."/>
            <person name="Obara M."/>
            <person name="Oguri Y."/>
            <person name="Olmstead R.G."/>
            <person name="Onodera N."/>
            <person name="Petersen B.L."/>
            <person name="Pils B."/>
            <person name="Prigge M."/>
            <person name="Rensing S.A."/>
            <person name="Riano-Pachon D.M."/>
            <person name="Roberts A.W."/>
            <person name="Sato Y."/>
            <person name="Scheller H.V."/>
            <person name="Schulz B."/>
            <person name="Schulz C."/>
            <person name="Shakirov E.V."/>
            <person name="Shibagaki N."/>
            <person name="Shinohara N."/>
            <person name="Shippen D.E."/>
            <person name="Soerensen I."/>
            <person name="Sotooka R."/>
            <person name="Sugimoto N."/>
            <person name="Sugita M."/>
            <person name="Sumikawa N."/>
            <person name="Tanurdzic M."/>
            <person name="Theissen G."/>
            <person name="Ulvskov P."/>
            <person name="Wakazuki S."/>
            <person name="Weng J.K."/>
            <person name="Willats W.W."/>
            <person name="Wipf D."/>
            <person name="Wolf P.G."/>
            <person name="Yang L."/>
            <person name="Zimmer A.D."/>
            <person name="Zhu Q."/>
            <person name="Mitros T."/>
            <person name="Hellsten U."/>
            <person name="Loque D."/>
            <person name="Otillar R."/>
            <person name="Salamov A."/>
            <person name="Schmutz J."/>
            <person name="Shapiro H."/>
            <person name="Lindquist E."/>
            <person name="Lucas S."/>
            <person name="Rokhsar D."/>
            <person name="Grigoriev I.V."/>
        </authorList>
    </citation>
    <scope>NUCLEOTIDE SEQUENCE [LARGE SCALE GENOMIC DNA]</scope>
</reference>
<dbReference type="Pfam" id="PF00847">
    <property type="entry name" value="AP2"/>
    <property type="match status" value="1"/>
</dbReference>
<dbReference type="KEGG" id="smo:SELMODRAFT_403257"/>
<evidence type="ECO:0000256" key="3">
    <source>
        <dbReference type="ARBA" id="ARBA00023125"/>
    </source>
</evidence>
<keyword evidence="5" id="KW-0539">Nucleus</keyword>
<proteinExistence type="predicted"/>
<dbReference type="GO" id="GO:0005634">
    <property type="term" value="C:nucleus"/>
    <property type="evidence" value="ECO:0007669"/>
    <property type="project" value="UniProtKB-SubCell"/>
</dbReference>
<evidence type="ECO:0000259" key="6">
    <source>
        <dbReference type="PROSITE" id="PS51032"/>
    </source>
</evidence>
<organism evidence="8">
    <name type="scientific">Selaginella moellendorffii</name>
    <name type="common">Spikemoss</name>
    <dbReference type="NCBI Taxonomy" id="88036"/>
    <lineage>
        <taxon>Eukaryota</taxon>
        <taxon>Viridiplantae</taxon>
        <taxon>Streptophyta</taxon>
        <taxon>Embryophyta</taxon>
        <taxon>Tracheophyta</taxon>
        <taxon>Lycopodiopsida</taxon>
        <taxon>Selaginellales</taxon>
        <taxon>Selaginellaceae</taxon>
        <taxon>Selaginella</taxon>
    </lineage>
</organism>
<dbReference type="PROSITE" id="PS51032">
    <property type="entry name" value="AP2_ERF"/>
    <property type="match status" value="1"/>
</dbReference>
<dbReference type="HOGENOM" id="CLU_1790230_0_0_1"/>
<protein>
    <recommendedName>
        <fullName evidence="6">AP2/ERF domain-containing protein</fullName>
    </recommendedName>
</protein>
<evidence type="ECO:0000256" key="1">
    <source>
        <dbReference type="ARBA" id="ARBA00004123"/>
    </source>
</evidence>
<dbReference type="Gramene" id="EFJ36667">
    <property type="protein sequence ID" value="EFJ36667"/>
    <property type="gene ID" value="SELMODRAFT_403257"/>
</dbReference>
<comment type="subcellular location">
    <subcellularLocation>
        <location evidence="1">Nucleus</location>
    </subcellularLocation>
</comment>
<evidence type="ECO:0000256" key="4">
    <source>
        <dbReference type="ARBA" id="ARBA00023163"/>
    </source>
</evidence>
<evidence type="ECO:0000256" key="2">
    <source>
        <dbReference type="ARBA" id="ARBA00023015"/>
    </source>
</evidence>
<keyword evidence="2" id="KW-0805">Transcription regulation</keyword>
<dbReference type="InterPro" id="IPR001471">
    <property type="entry name" value="AP2/ERF_dom"/>
</dbReference>
<sequence length="145" mass="15978">MSLSCGSHKAKSWSLDTRPQKSRYIGVCRRPWGTYGAEIRTPAGKRLWLGTYLTEDAAAHAYDDAARTFRGKNAATNFTHKPSAKITKTHKLGRRLKAGSGTAQHRKSDEDRGIEGLLALSGTMEVKTGSGRKKRKFKNLKAGVF</sequence>
<dbReference type="SMART" id="SM00380">
    <property type="entry name" value="AP2"/>
    <property type="match status" value="1"/>
</dbReference>
<dbReference type="InParanoid" id="D8QTK9"/>
<dbReference type="PANTHER" id="PTHR31677">
    <property type="entry name" value="AP2 DOMAIN CLASS TRANSCRIPTION FACTOR"/>
    <property type="match status" value="1"/>
</dbReference>
<dbReference type="Proteomes" id="UP000001514">
    <property type="component" value="Unassembled WGS sequence"/>
</dbReference>
<dbReference type="InterPro" id="IPR016177">
    <property type="entry name" value="DNA-bd_dom_sf"/>
</dbReference>
<accession>D8QTK9</accession>
<dbReference type="GO" id="GO:0003700">
    <property type="term" value="F:DNA-binding transcription factor activity"/>
    <property type="evidence" value="ECO:0007669"/>
    <property type="project" value="InterPro"/>
</dbReference>
<dbReference type="Gene3D" id="3.30.730.10">
    <property type="entry name" value="AP2/ERF domain"/>
    <property type="match status" value="1"/>
</dbReference>
<feature type="domain" description="AP2/ERF" evidence="6">
    <location>
        <begin position="23"/>
        <end position="79"/>
    </location>
</feature>
<dbReference type="EMBL" id="GL377566">
    <property type="protein sequence ID" value="EFJ36667.1"/>
    <property type="molecule type" value="Genomic_DNA"/>
</dbReference>
<dbReference type="AlphaFoldDB" id="D8QTK9"/>
<keyword evidence="4" id="KW-0804">Transcription</keyword>
<dbReference type="eggNOG" id="ENOG502R8G5">
    <property type="taxonomic scope" value="Eukaryota"/>
</dbReference>
<gene>
    <name evidence="7" type="ORF">SELMODRAFT_403257</name>
</gene>
<dbReference type="InterPro" id="IPR036955">
    <property type="entry name" value="AP2/ERF_dom_sf"/>
</dbReference>
<keyword evidence="8" id="KW-1185">Reference proteome</keyword>
<name>D8QTK9_SELML</name>
<evidence type="ECO:0000256" key="5">
    <source>
        <dbReference type="ARBA" id="ARBA00023242"/>
    </source>
</evidence>
<evidence type="ECO:0000313" key="7">
    <source>
        <dbReference type="EMBL" id="EFJ36667.1"/>
    </source>
</evidence>